<feature type="signal peptide" evidence="2">
    <location>
        <begin position="1"/>
        <end position="26"/>
    </location>
</feature>
<evidence type="ECO:0000313" key="4">
    <source>
        <dbReference type="Proteomes" id="UP000000852"/>
    </source>
</evidence>
<dbReference type="Proteomes" id="UP000000852">
    <property type="component" value="Chromosome"/>
</dbReference>
<evidence type="ECO:0008006" key="5">
    <source>
        <dbReference type="Google" id="ProtNLM"/>
    </source>
</evidence>
<dbReference type="KEGG" id="phe:Phep_1060"/>
<evidence type="ECO:0000313" key="3">
    <source>
        <dbReference type="EMBL" id="ACU03279.1"/>
    </source>
</evidence>
<keyword evidence="2" id="KW-0732">Signal</keyword>
<evidence type="ECO:0000256" key="2">
    <source>
        <dbReference type="SAM" id="SignalP"/>
    </source>
</evidence>
<organism evidence="3 4">
    <name type="scientific">Pedobacter heparinus (strain ATCC 13125 / DSM 2366 / CIP 104194 / JCM 7457 / NBRC 12017 / NCIMB 9290 / NRRL B-14731 / HIM 762-3)</name>
    <dbReference type="NCBI Taxonomy" id="485917"/>
    <lineage>
        <taxon>Bacteria</taxon>
        <taxon>Pseudomonadati</taxon>
        <taxon>Bacteroidota</taxon>
        <taxon>Sphingobacteriia</taxon>
        <taxon>Sphingobacteriales</taxon>
        <taxon>Sphingobacteriaceae</taxon>
        <taxon>Pedobacter</taxon>
    </lineage>
</organism>
<keyword evidence="1" id="KW-0175">Coiled coil</keyword>
<dbReference type="EMBL" id="CP001681">
    <property type="protein sequence ID" value="ACU03279.1"/>
    <property type="molecule type" value="Genomic_DNA"/>
</dbReference>
<accession>C6Y3K0</accession>
<sequence>MKMFKKYIILALLVLIGLKGSTQTNSFPTPYGYAQIRDDANSPIAFIQSTIDCTYFGNIGNNPIAFGNASGYKKMIIQDNGNVGLGNPNPGSRLSFPNVDGTTEAEGITWYSPTRTVYGIHRTEGAWTSPNYQQLRLGWETGIILDPGQGYGKSYVDVQGAGLRVTSGDIGIGTVDTKGYKLAVNGNIRAKEVKVETANWPDYVFTKDYQLPTLQQTENHIKEKGHLPGIPSAAEVKANGIDLGEMNAKLLQKIEELTLHLIEMKKEITELRSNRNKL</sequence>
<reference evidence="3 4" key="1">
    <citation type="journal article" date="2009" name="Stand. Genomic Sci.">
        <title>Complete genome sequence of Pedobacter heparinus type strain (HIM 762-3).</title>
        <authorList>
            <person name="Han C."/>
            <person name="Spring S."/>
            <person name="Lapidus A."/>
            <person name="Del Rio T.G."/>
            <person name="Tice H."/>
            <person name="Copeland A."/>
            <person name="Cheng J.F."/>
            <person name="Lucas S."/>
            <person name="Chen F."/>
            <person name="Nolan M."/>
            <person name="Bruce D."/>
            <person name="Goodwin L."/>
            <person name="Pitluck S."/>
            <person name="Ivanova N."/>
            <person name="Mavromatis K."/>
            <person name="Mikhailova N."/>
            <person name="Pati A."/>
            <person name="Chen A."/>
            <person name="Palaniappan K."/>
            <person name="Land M."/>
            <person name="Hauser L."/>
            <person name="Chang Y.J."/>
            <person name="Jeffries C.C."/>
            <person name="Saunders E."/>
            <person name="Chertkov O."/>
            <person name="Brettin T."/>
            <person name="Goker M."/>
            <person name="Rohde M."/>
            <person name="Bristow J."/>
            <person name="Eisen J.A."/>
            <person name="Markowitz V."/>
            <person name="Hugenholtz P."/>
            <person name="Kyrpides N.C."/>
            <person name="Klenk H.P."/>
            <person name="Detter J.C."/>
        </authorList>
    </citation>
    <scope>NUCLEOTIDE SEQUENCE [LARGE SCALE GENOMIC DNA]</scope>
    <source>
        <strain evidence="4">ATCC 13125 / DSM 2366 / CIP 104194 / JCM 7457 / NBRC 12017 / NCIMB 9290 / NRRL B-14731 / HIM 762-3</strain>
    </source>
</reference>
<dbReference type="AlphaFoldDB" id="C6Y3K0"/>
<name>C6Y3K0_PEDHD</name>
<dbReference type="STRING" id="485917.Phep_1060"/>
<protein>
    <recommendedName>
        <fullName evidence="5">Cell wall surface anchor family protein</fullName>
    </recommendedName>
</protein>
<keyword evidence="4" id="KW-1185">Reference proteome</keyword>
<dbReference type="eggNOG" id="COG1044">
    <property type="taxonomic scope" value="Bacteria"/>
</dbReference>
<proteinExistence type="predicted"/>
<gene>
    <name evidence="3" type="ordered locus">Phep_1060</name>
</gene>
<feature type="coiled-coil region" evidence="1">
    <location>
        <begin position="247"/>
        <end position="274"/>
    </location>
</feature>
<feature type="chain" id="PRO_5005668770" description="Cell wall surface anchor family protein" evidence="2">
    <location>
        <begin position="27"/>
        <end position="278"/>
    </location>
</feature>
<dbReference type="RefSeq" id="WP_012781223.1">
    <property type="nucleotide sequence ID" value="NZ_AQGK01000003.1"/>
</dbReference>
<dbReference type="HOGENOM" id="CLU_044440_3_0_10"/>
<evidence type="ECO:0000256" key="1">
    <source>
        <dbReference type="SAM" id="Coils"/>
    </source>
</evidence>